<protein>
    <submittedName>
        <fullName evidence="3">Thioredoxin reductase</fullName>
    </submittedName>
</protein>
<dbReference type="InterPro" id="IPR023753">
    <property type="entry name" value="FAD/NAD-binding_dom"/>
</dbReference>
<dbReference type="PRINTS" id="PR00368">
    <property type="entry name" value="FADPNR"/>
</dbReference>
<name>A0A239KUN8_9FIRM</name>
<dbReference type="Gene3D" id="3.50.50.60">
    <property type="entry name" value="FAD/NAD(P)-binding domain"/>
    <property type="match status" value="2"/>
</dbReference>
<proteinExistence type="predicted"/>
<dbReference type="Proteomes" id="UP000198304">
    <property type="component" value="Unassembled WGS sequence"/>
</dbReference>
<keyword evidence="4" id="KW-1185">Reference proteome</keyword>
<evidence type="ECO:0000259" key="2">
    <source>
        <dbReference type="Pfam" id="PF07992"/>
    </source>
</evidence>
<dbReference type="GO" id="GO:0016491">
    <property type="term" value="F:oxidoreductase activity"/>
    <property type="evidence" value="ECO:0007669"/>
    <property type="project" value="UniProtKB-KW"/>
</dbReference>
<gene>
    <name evidence="3" type="ORF">SAMN05446037_10537</name>
</gene>
<accession>A0A239KUN8</accession>
<organism evidence="3 4">
    <name type="scientific">Anaerovirgula multivorans</name>
    <dbReference type="NCBI Taxonomy" id="312168"/>
    <lineage>
        <taxon>Bacteria</taxon>
        <taxon>Bacillati</taxon>
        <taxon>Bacillota</taxon>
        <taxon>Clostridia</taxon>
        <taxon>Peptostreptococcales</taxon>
        <taxon>Natronincolaceae</taxon>
        <taxon>Anaerovirgula</taxon>
    </lineage>
</organism>
<dbReference type="InterPro" id="IPR036188">
    <property type="entry name" value="FAD/NAD-bd_sf"/>
</dbReference>
<dbReference type="PANTHER" id="PTHR42949">
    <property type="entry name" value="ANAEROBIC GLYCEROL-3-PHOSPHATE DEHYDROGENASE SUBUNIT B"/>
    <property type="match status" value="1"/>
</dbReference>
<dbReference type="Pfam" id="PF07992">
    <property type="entry name" value="Pyr_redox_2"/>
    <property type="match status" value="1"/>
</dbReference>
<evidence type="ECO:0000313" key="4">
    <source>
        <dbReference type="Proteomes" id="UP000198304"/>
    </source>
</evidence>
<dbReference type="EMBL" id="FZOJ01000053">
    <property type="protein sequence ID" value="SNT21209.1"/>
    <property type="molecule type" value="Genomic_DNA"/>
</dbReference>
<dbReference type="SUPFAM" id="SSF51905">
    <property type="entry name" value="FAD/NAD(P)-binding domain"/>
    <property type="match status" value="1"/>
</dbReference>
<keyword evidence="1" id="KW-0560">Oxidoreductase</keyword>
<feature type="domain" description="FAD/NAD(P)-binding" evidence="2">
    <location>
        <begin position="7"/>
        <end position="309"/>
    </location>
</feature>
<dbReference type="PRINTS" id="PR00469">
    <property type="entry name" value="PNDRDTASEII"/>
</dbReference>
<dbReference type="PANTHER" id="PTHR42949:SF3">
    <property type="entry name" value="ANAEROBIC GLYCEROL-3-PHOSPHATE DEHYDROGENASE SUBUNIT B"/>
    <property type="match status" value="1"/>
</dbReference>
<evidence type="ECO:0000256" key="1">
    <source>
        <dbReference type="ARBA" id="ARBA00023002"/>
    </source>
</evidence>
<reference evidence="3 4" key="1">
    <citation type="submission" date="2017-06" db="EMBL/GenBank/DDBJ databases">
        <authorList>
            <person name="Kim H.J."/>
            <person name="Triplett B.A."/>
        </authorList>
    </citation>
    <scope>NUCLEOTIDE SEQUENCE [LARGE SCALE GENOMIC DNA]</scope>
    <source>
        <strain evidence="3 4">SCA</strain>
    </source>
</reference>
<sequence>MNNNGLIVVIGAGPAGLSAAIEAAKVGAKVIVIDENEKPGGQLFKQIHKFFGSKEHKAGTRGIEIGVQLLEETAKLNIEVWLNTEVCGIENNREIWVIRDKKQSVSLKADKIILATGAIENAVVFPGWTLPGVVGAGAAQTMINISRVLPGKKVLMLGSGNVGVIVSYQLLQAGAEVVAIVEASPRLGGYGVHTAKVCRAGVPFYTSHTISKVIGETKVEAAEIVKLDGNWKPIPGTEKVLEVDTVCLATGLNPLTELAWIAGCKFHYIPELGGHLPIHNRAMETTVEGIYVAGDISGIEEASTAMEEGRLAGINGAASLGLIEEIEREKLTQEVWDRLDALRCGQFGQKRKDAKDRLLAVEKEVV</sequence>
<dbReference type="AlphaFoldDB" id="A0A239KUN8"/>
<dbReference type="InterPro" id="IPR051691">
    <property type="entry name" value="Metab_Enz_Cyan_OpOx_G3PDH"/>
</dbReference>
<evidence type="ECO:0000313" key="3">
    <source>
        <dbReference type="EMBL" id="SNT21209.1"/>
    </source>
</evidence>